<dbReference type="PROSITE" id="PS51257">
    <property type="entry name" value="PROKAR_LIPOPROTEIN"/>
    <property type="match status" value="1"/>
</dbReference>
<organism evidence="2 3">
    <name type="scientific">Filimonas lacunae</name>
    <dbReference type="NCBI Taxonomy" id="477680"/>
    <lineage>
        <taxon>Bacteria</taxon>
        <taxon>Pseudomonadati</taxon>
        <taxon>Bacteroidota</taxon>
        <taxon>Chitinophagia</taxon>
        <taxon>Chitinophagales</taxon>
        <taxon>Chitinophagaceae</taxon>
        <taxon>Filimonas</taxon>
    </lineage>
</organism>
<dbReference type="OrthoDB" id="1081439at2"/>
<name>A0A173MIN6_9BACT</name>
<dbReference type="Gene3D" id="2.60.120.200">
    <property type="match status" value="1"/>
</dbReference>
<protein>
    <submittedName>
        <fullName evidence="2">Concanavalin A-like lectin/glucanases superfamily protein</fullName>
    </submittedName>
</protein>
<keyword evidence="1" id="KW-0732">Signal</keyword>
<keyword evidence="3" id="KW-1185">Reference proteome</keyword>
<proteinExistence type="predicted"/>
<dbReference type="AlphaFoldDB" id="A0A173MIN6"/>
<dbReference type="RefSeq" id="WP_076377626.1">
    <property type="nucleotide sequence ID" value="NZ_AP017422.1"/>
</dbReference>
<dbReference type="GO" id="GO:0030246">
    <property type="term" value="F:carbohydrate binding"/>
    <property type="evidence" value="ECO:0007669"/>
    <property type="project" value="UniProtKB-KW"/>
</dbReference>
<accession>A0A173MIN6</accession>
<feature type="chain" id="PRO_5030023020" evidence="1">
    <location>
        <begin position="19"/>
        <end position="256"/>
    </location>
</feature>
<evidence type="ECO:0000313" key="2">
    <source>
        <dbReference type="EMBL" id="SIS92269.1"/>
    </source>
</evidence>
<dbReference type="GO" id="GO:0004553">
    <property type="term" value="F:hydrolase activity, hydrolyzing O-glycosyl compounds"/>
    <property type="evidence" value="ECO:0007669"/>
    <property type="project" value="UniProtKB-ARBA"/>
</dbReference>
<dbReference type="SUPFAM" id="SSF49899">
    <property type="entry name" value="Concanavalin A-like lectins/glucanases"/>
    <property type="match status" value="1"/>
</dbReference>
<dbReference type="EMBL" id="FTOR01000002">
    <property type="protein sequence ID" value="SIS92269.1"/>
    <property type="molecule type" value="Genomic_DNA"/>
</dbReference>
<evidence type="ECO:0000256" key="1">
    <source>
        <dbReference type="SAM" id="SignalP"/>
    </source>
</evidence>
<evidence type="ECO:0000313" key="3">
    <source>
        <dbReference type="Proteomes" id="UP000186917"/>
    </source>
</evidence>
<keyword evidence="2" id="KW-0430">Lectin</keyword>
<dbReference type="KEGG" id="fln:FLA_3291"/>
<reference evidence="3" key="1">
    <citation type="submission" date="2017-01" db="EMBL/GenBank/DDBJ databases">
        <authorList>
            <person name="Varghese N."/>
            <person name="Submissions S."/>
        </authorList>
    </citation>
    <scope>NUCLEOTIDE SEQUENCE [LARGE SCALE GENOMIC DNA]</scope>
    <source>
        <strain evidence="3">DSM 21054</strain>
    </source>
</reference>
<dbReference type="GO" id="GO:0005975">
    <property type="term" value="P:carbohydrate metabolic process"/>
    <property type="evidence" value="ECO:0007669"/>
    <property type="project" value="UniProtKB-ARBA"/>
</dbReference>
<dbReference type="InterPro" id="IPR013320">
    <property type="entry name" value="ConA-like_dom_sf"/>
</dbReference>
<dbReference type="Proteomes" id="UP000186917">
    <property type="component" value="Unassembled WGS sequence"/>
</dbReference>
<dbReference type="Pfam" id="PF13385">
    <property type="entry name" value="Laminin_G_3"/>
    <property type="match status" value="1"/>
</dbReference>
<feature type="signal peptide" evidence="1">
    <location>
        <begin position="1"/>
        <end position="18"/>
    </location>
</feature>
<sequence>MKALALSALLATSLLLFTSCKKDNSVDTGTIPSTLNDSLVAYLPFNGNLLDSTTFKNNGTTKGGVTFTSDRFGTPGKALTFDGTGYVVIAPSKSMDIKGDFSFSVWIKPDTITTDWHGSFLLQRCGDNPVAHNPFTVSYNNWLLHIDMGLFSGSGDISEYQGLSMPDEIRFKGVWTHVVATCNKTTKTMKLYSNGLLVASNVLNNLDINYETADFLTYLGCTHETHSMYKGVMDEPRLYNRELSTEEALQLTLLEN</sequence>
<dbReference type="STRING" id="477680.SAMN05421788_102108"/>
<gene>
    <name evidence="2" type="ORF">SAMN05421788_102108</name>
</gene>